<dbReference type="EMBL" id="CP034171">
    <property type="protein sequence ID" value="AZI21468.1"/>
    <property type="molecule type" value="Genomic_DNA"/>
</dbReference>
<keyword evidence="2" id="KW-0812">Transmembrane</keyword>
<organism evidence="3 4">
    <name type="scientific">Chryseobacterium taklimakanense</name>
    <dbReference type="NCBI Taxonomy" id="536441"/>
    <lineage>
        <taxon>Bacteria</taxon>
        <taxon>Pseudomonadati</taxon>
        <taxon>Bacteroidota</taxon>
        <taxon>Flavobacteriia</taxon>
        <taxon>Flavobacteriales</taxon>
        <taxon>Weeksellaceae</taxon>
        <taxon>Chryseobacterium group</taxon>
        <taxon>Chryseobacterium</taxon>
    </lineage>
</organism>
<name>A0A3G8WMG8_9FLAO</name>
<keyword evidence="2" id="KW-0472">Membrane</keyword>
<feature type="region of interest" description="Disordered" evidence="1">
    <location>
        <begin position="1"/>
        <end position="24"/>
    </location>
</feature>
<protein>
    <submittedName>
        <fullName evidence="3">Signal peptidase</fullName>
    </submittedName>
</protein>
<dbReference type="Proteomes" id="UP000282297">
    <property type="component" value="Chromosome"/>
</dbReference>
<accession>A0A3G8WMG8</accession>
<proteinExistence type="predicted"/>
<dbReference type="AlphaFoldDB" id="A0A3G8WMG8"/>
<evidence type="ECO:0000313" key="4">
    <source>
        <dbReference type="Proteomes" id="UP000282297"/>
    </source>
</evidence>
<feature type="transmembrane region" description="Helical" evidence="2">
    <location>
        <begin position="33"/>
        <end position="50"/>
    </location>
</feature>
<evidence type="ECO:0000256" key="2">
    <source>
        <dbReference type="SAM" id="Phobius"/>
    </source>
</evidence>
<reference evidence="4" key="1">
    <citation type="submission" date="2018-11" db="EMBL/GenBank/DDBJ databases">
        <title>Proposal to divide the Flavobacteriaceae and reorganize its genera based on Amino Acid Identity values calculated from whole genome sequences.</title>
        <authorList>
            <person name="Nicholson A.C."/>
            <person name="Gulvik C.A."/>
            <person name="Whitney A.M."/>
            <person name="Humrighouse B.W."/>
            <person name="Bell M."/>
            <person name="Holmes B."/>
            <person name="Steigerwalt A.B."/>
            <person name="Villarma A."/>
            <person name="Sheth M."/>
            <person name="Batra D."/>
            <person name="Pryor J."/>
            <person name="Bernardet J.-F."/>
            <person name="Hugo C."/>
            <person name="Kampfer P."/>
            <person name="Newman J.D."/>
            <person name="McQuiston J.R."/>
        </authorList>
    </citation>
    <scope>NUCLEOTIDE SEQUENCE [LARGE SCALE GENOMIC DNA]</scope>
    <source>
        <strain evidence="4">H4753</strain>
    </source>
</reference>
<keyword evidence="2" id="KW-1133">Transmembrane helix</keyword>
<gene>
    <name evidence="3" type="ORF">EIH08_10010</name>
</gene>
<feature type="compositionally biased region" description="Pro residues" evidence="1">
    <location>
        <begin position="1"/>
        <end position="15"/>
    </location>
</feature>
<evidence type="ECO:0000256" key="1">
    <source>
        <dbReference type="SAM" id="MobiDB-lite"/>
    </source>
</evidence>
<evidence type="ECO:0000313" key="3">
    <source>
        <dbReference type="EMBL" id="AZI21468.1"/>
    </source>
</evidence>
<sequence length="58" mass="6364">MHLYKAPPPAPPPPGGGGGGTTPEAPASPIDMYIVYLGVIAIFFILYHFYKYRERKTV</sequence>